<sequence length="192" mass="21851">MEREREEMMIQLYKYEVERKKKQETRKEPVRKHTRTENQPCPHSHATDADRGPRGVMREGTCKGGESGGAGSTRGGVATIRHAARPRLPRSQITAKVAELYELEKKPENQLDKILVQRECVHSSHGVQLSYRRGKTGRSLRQYNRVWMAVGDWGILGISTASRCHLSWYWKGRSAGDREASPRQGCPDISKP</sequence>
<feature type="region of interest" description="Disordered" evidence="1">
    <location>
        <begin position="17"/>
        <end position="76"/>
    </location>
</feature>
<reference evidence="2" key="1">
    <citation type="submission" date="2023-03" db="EMBL/GenBank/DDBJ databases">
        <title>Massive genome expansion in bonnet fungi (Mycena s.s.) driven by repeated elements and novel gene families across ecological guilds.</title>
        <authorList>
            <consortium name="Lawrence Berkeley National Laboratory"/>
            <person name="Harder C.B."/>
            <person name="Miyauchi S."/>
            <person name="Viragh M."/>
            <person name="Kuo A."/>
            <person name="Thoen E."/>
            <person name="Andreopoulos B."/>
            <person name="Lu D."/>
            <person name="Skrede I."/>
            <person name="Drula E."/>
            <person name="Henrissat B."/>
            <person name="Morin E."/>
            <person name="Kohler A."/>
            <person name="Barry K."/>
            <person name="LaButti K."/>
            <person name="Morin E."/>
            <person name="Salamov A."/>
            <person name="Lipzen A."/>
            <person name="Mereny Z."/>
            <person name="Hegedus B."/>
            <person name="Baldrian P."/>
            <person name="Stursova M."/>
            <person name="Weitz H."/>
            <person name="Taylor A."/>
            <person name="Grigoriev I.V."/>
            <person name="Nagy L.G."/>
            <person name="Martin F."/>
            <person name="Kauserud H."/>
        </authorList>
    </citation>
    <scope>NUCLEOTIDE SEQUENCE</scope>
    <source>
        <strain evidence="2">CBHHK067</strain>
    </source>
</reference>
<feature type="compositionally biased region" description="Basic and acidic residues" evidence="1">
    <location>
        <begin position="17"/>
        <end position="28"/>
    </location>
</feature>
<evidence type="ECO:0000256" key="1">
    <source>
        <dbReference type="SAM" id="MobiDB-lite"/>
    </source>
</evidence>
<gene>
    <name evidence="2" type="ORF">B0H17DRAFT_1133075</name>
</gene>
<proteinExistence type="predicted"/>
<feature type="compositionally biased region" description="Basic and acidic residues" evidence="1">
    <location>
        <begin position="45"/>
        <end position="61"/>
    </location>
</feature>
<accession>A0AAD7DIS4</accession>
<dbReference type="Proteomes" id="UP001221757">
    <property type="component" value="Unassembled WGS sequence"/>
</dbReference>
<name>A0AAD7DIS4_MYCRO</name>
<evidence type="ECO:0000313" key="3">
    <source>
        <dbReference type="Proteomes" id="UP001221757"/>
    </source>
</evidence>
<protein>
    <submittedName>
        <fullName evidence="2">Uncharacterized protein</fullName>
    </submittedName>
</protein>
<comment type="caution">
    <text evidence="2">The sequence shown here is derived from an EMBL/GenBank/DDBJ whole genome shotgun (WGS) entry which is preliminary data.</text>
</comment>
<feature type="compositionally biased region" description="Gly residues" evidence="1">
    <location>
        <begin position="62"/>
        <end position="74"/>
    </location>
</feature>
<dbReference type="AlphaFoldDB" id="A0AAD7DIS4"/>
<dbReference type="EMBL" id="JARKIE010000051">
    <property type="protein sequence ID" value="KAJ7692602.1"/>
    <property type="molecule type" value="Genomic_DNA"/>
</dbReference>
<evidence type="ECO:0000313" key="2">
    <source>
        <dbReference type="EMBL" id="KAJ7692602.1"/>
    </source>
</evidence>
<keyword evidence="3" id="KW-1185">Reference proteome</keyword>
<organism evidence="2 3">
    <name type="scientific">Mycena rosella</name>
    <name type="common">Pink bonnet</name>
    <name type="synonym">Agaricus rosellus</name>
    <dbReference type="NCBI Taxonomy" id="1033263"/>
    <lineage>
        <taxon>Eukaryota</taxon>
        <taxon>Fungi</taxon>
        <taxon>Dikarya</taxon>
        <taxon>Basidiomycota</taxon>
        <taxon>Agaricomycotina</taxon>
        <taxon>Agaricomycetes</taxon>
        <taxon>Agaricomycetidae</taxon>
        <taxon>Agaricales</taxon>
        <taxon>Marasmiineae</taxon>
        <taxon>Mycenaceae</taxon>
        <taxon>Mycena</taxon>
    </lineage>
</organism>